<dbReference type="SUPFAM" id="SSF89447">
    <property type="entry name" value="AbrB/MazE/MraZ-like"/>
    <property type="match status" value="1"/>
</dbReference>
<evidence type="ECO:0000313" key="6">
    <source>
        <dbReference type="Proteomes" id="UP000264120"/>
    </source>
</evidence>
<dbReference type="InterPro" id="IPR037914">
    <property type="entry name" value="SpoVT-AbrB_sf"/>
</dbReference>
<protein>
    <submittedName>
        <fullName evidence="5">SpoVT / AbrB like domain protein</fullName>
    </submittedName>
</protein>
<dbReference type="InterPro" id="IPR051734">
    <property type="entry name" value="VapB_TA_antitoxins"/>
</dbReference>
<feature type="compositionally biased region" description="Basic and acidic residues" evidence="3">
    <location>
        <begin position="73"/>
        <end position="86"/>
    </location>
</feature>
<dbReference type="Pfam" id="PF04014">
    <property type="entry name" value="MazE_antitoxin"/>
    <property type="match status" value="1"/>
</dbReference>
<dbReference type="EMBL" id="CP023039">
    <property type="protein sequence ID" value="AXY24211.1"/>
    <property type="molecule type" value="Genomic_DNA"/>
</dbReference>
<keyword evidence="2" id="KW-0238">DNA-binding</keyword>
<proteinExistence type="inferred from homology"/>
<dbReference type="RefSeq" id="WP_174234184.1">
    <property type="nucleotide sequence ID" value="NZ_CP023039.1"/>
</dbReference>
<feature type="region of interest" description="Disordered" evidence="3">
    <location>
        <begin position="63"/>
        <end position="86"/>
    </location>
</feature>
<evidence type="ECO:0000256" key="3">
    <source>
        <dbReference type="SAM" id="MobiDB-lite"/>
    </source>
</evidence>
<reference evidence="5 6" key="1">
    <citation type="submission" date="2017-08" db="EMBL/GenBank/DDBJ databases">
        <title>Complete genome sequence of Gluconacetobacter saccharivorans CV1 isolated from Fermented Vinegar.</title>
        <authorList>
            <person name="Kim S.-Y."/>
        </authorList>
    </citation>
    <scope>NUCLEOTIDE SEQUENCE [LARGE SCALE GENOMIC DNA]</scope>
    <source>
        <strain evidence="5 6">CV1</strain>
        <plasmid evidence="5 6">unnamed3</plasmid>
    </source>
</reference>
<keyword evidence="6" id="KW-1185">Reference proteome</keyword>
<keyword evidence="5" id="KW-0614">Plasmid</keyword>
<dbReference type="InterPro" id="IPR007159">
    <property type="entry name" value="SpoVT-AbrB_dom"/>
</dbReference>
<dbReference type="AlphaFoldDB" id="A0A347WH68"/>
<dbReference type="GO" id="GO:0003677">
    <property type="term" value="F:DNA binding"/>
    <property type="evidence" value="ECO:0007669"/>
    <property type="project" value="UniProtKB-UniRule"/>
</dbReference>
<dbReference type="Proteomes" id="UP000264120">
    <property type="component" value="Plasmid unnamed3"/>
</dbReference>
<evidence type="ECO:0000256" key="2">
    <source>
        <dbReference type="PROSITE-ProRule" id="PRU01076"/>
    </source>
</evidence>
<dbReference type="PROSITE" id="PS51740">
    <property type="entry name" value="SPOVT_ABRB"/>
    <property type="match status" value="1"/>
</dbReference>
<dbReference type="NCBIfam" id="NF040493">
    <property type="entry name" value="TA_anti_VapB"/>
    <property type="match status" value="1"/>
</dbReference>
<name>A0A347WH68_9PROT</name>
<dbReference type="KEGG" id="ksc:CD178_03467"/>
<evidence type="ECO:0000259" key="4">
    <source>
        <dbReference type="PROSITE" id="PS51740"/>
    </source>
</evidence>
<dbReference type="PANTHER" id="PTHR37550">
    <property type="entry name" value="ANTITOXIN VAPB1"/>
    <property type="match status" value="1"/>
</dbReference>
<accession>A0A347WH68</accession>
<feature type="domain" description="SpoVT-AbrB" evidence="4">
    <location>
        <begin position="5"/>
        <end position="47"/>
    </location>
</feature>
<dbReference type="PANTHER" id="PTHR37550:SF3">
    <property type="entry name" value="ANTITOXIN VAPB1"/>
    <property type="match status" value="1"/>
</dbReference>
<gene>
    <name evidence="5" type="ORF">CD178_03467</name>
</gene>
<evidence type="ECO:0000313" key="5">
    <source>
        <dbReference type="EMBL" id="AXY24211.1"/>
    </source>
</evidence>
<dbReference type="InterPro" id="IPR047976">
    <property type="entry name" value="Anti_VapB2-like"/>
</dbReference>
<organism evidence="5 6">
    <name type="scientific">Komagataeibacter saccharivorans</name>
    <dbReference type="NCBI Taxonomy" id="265959"/>
    <lineage>
        <taxon>Bacteria</taxon>
        <taxon>Pseudomonadati</taxon>
        <taxon>Pseudomonadota</taxon>
        <taxon>Alphaproteobacteria</taxon>
        <taxon>Acetobacterales</taxon>
        <taxon>Acetobacteraceae</taxon>
        <taxon>Komagataeibacter</taxon>
    </lineage>
</organism>
<geneLocation type="plasmid" evidence="5 6">
    <name>unnamed3</name>
</geneLocation>
<dbReference type="Gene3D" id="2.10.260.10">
    <property type="match status" value="1"/>
</dbReference>
<sequence length="86" mass="9645">MTQVAKIFNNGRSQAVRLPAAFRFEGTEVFIRRDETSGDVILSRRPESWDGLLAAIREGGAPDDFLNTSERAQMQDDRDPFADVSK</sequence>
<comment type="similarity">
    <text evidence="1">Belongs to the VapB family.</text>
</comment>
<evidence type="ECO:0000256" key="1">
    <source>
        <dbReference type="ARBA" id="ARBA00007924"/>
    </source>
</evidence>